<dbReference type="GO" id="GO:0005739">
    <property type="term" value="C:mitochondrion"/>
    <property type="evidence" value="ECO:0007669"/>
    <property type="project" value="TreeGrafter"/>
</dbReference>
<dbReference type="InterPro" id="IPR004926">
    <property type="entry name" value="LEA_3a"/>
</dbReference>
<evidence type="ECO:0000313" key="3">
    <source>
        <dbReference type="EMBL" id="CAE5956371.1"/>
    </source>
</evidence>
<sequence length="97" mass="10287">MARSLANAKILSVFVSEKLSNAVFRRGFAAATKTALDGSVSSGGTASAAEMKKNVGEASSEKAPWVPDPKTGYYRPETVSEEIDPAELRAVLLNNKQ</sequence>
<gene>
    <name evidence="3" type="ORF">AARE701A_LOCUS149</name>
</gene>
<dbReference type="GO" id="GO:0006950">
    <property type="term" value="P:response to stress"/>
    <property type="evidence" value="ECO:0007669"/>
    <property type="project" value="TreeGrafter"/>
</dbReference>
<accession>A0A8S1ZBB5</accession>
<feature type="region of interest" description="Disordered" evidence="2">
    <location>
        <begin position="37"/>
        <end position="78"/>
    </location>
</feature>
<dbReference type="AlphaFoldDB" id="A0A8S1ZBB5"/>
<dbReference type="Proteomes" id="UP000682877">
    <property type="component" value="Chromosome 1"/>
</dbReference>
<comment type="similarity">
    <text evidence="1">Belongs to the LEA type 3 family.</text>
</comment>
<proteinExistence type="inferred from homology"/>
<reference evidence="3" key="1">
    <citation type="submission" date="2021-01" db="EMBL/GenBank/DDBJ databases">
        <authorList>
            <person name="Bezrukov I."/>
        </authorList>
    </citation>
    <scope>NUCLEOTIDE SEQUENCE</scope>
</reference>
<name>A0A8S1ZBB5_ARAAE</name>
<feature type="compositionally biased region" description="Low complexity" evidence="2">
    <location>
        <begin position="38"/>
        <end position="49"/>
    </location>
</feature>
<keyword evidence="4" id="KW-1185">Reference proteome</keyword>
<dbReference type="EMBL" id="LR999451">
    <property type="protein sequence ID" value="CAE5956371.1"/>
    <property type="molecule type" value="Genomic_DNA"/>
</dbReference>
<evidence type="ECO:0000313" key="4">
    <source>
        <dbReference type="Proteomes" id="UP000682877"/>
    </source>
</evidence>
<protein>
    <submittedName>
        <fullName evidence="3">Uncharacterized protein</fullName>
    </submittedName>
</protein>
<dbReference type="PANTHER" id="PTHR33509">
    <property type="entry name" value="LATE EMBRYOGENIS ABUNDANT PROTEIN 2-RELATED"/>
    <property type="match status" value="1"/>
</dbReference>
<evidence type="ECO:0000256" key="1">
    <source>
        <dbReference type="ARBA" id="ARBA00007086"/>
    </source>
</evidence>
<evidence type="ECO:0000256" key="2">
    <source>
        <dbReference type="SAM" id="MobiDB-lite"/>
    </source>
</evidence>
<dbReference type="Pfam" id="PF03242">
    <property type="entry name" value="LEA_3a"/>
    <property type="match status" value="1"/>
</dbReference>
<dbReference type="PANTHER" id="PTHR33509:SF39">
    <property type="entry name" value="LATE EMBRYOGENIS ABUNDANT PROTEIN 2"/>
    <property type="match status" value="1"/>
</dbReference>
<organism evidence="3 4">
    <name type="scientific">Arabidopsis arenosa</name>
    <name type="common">Sand rock-cress</name>
    <name type="synonym">Cardaminopsis arenosa</name>
    <dbReference type="NCBI Taxonomy" id="38785"/>
    <lineage>
        <taxon>Eukaryota</taxon>
        <taxon>Viridiplantae</taxon>
        <taxon>Streptophyta</taxon>
        <taxon>Embryophyta</taxon>
        <taxon>Tracheophyta</taxon>
        <taxon>Spermatophyta</taxon>
        <taxon>Magnoliopsida</taxon>
        <taxon>eudicotyledons</taxon>
        <taxon>Gunneridae</taxon>
        <taxon>Pentapetalae</taxon>
        <taxon>rosids</taxon>
        <taxon>malvids</taxon>
        <taxon>Brassicales</taxon>
        <taxon>Brassicaceae</taxon>
        <taxon>Camelineae</taxon>
        <taxon>Arabidopsis</taxon>
    </lineage>
</organism>